<proteinExistence type="inferred from homology"/>
<keyword evidence="8" id="KW-0325">Glycoprotein</keyword>
<dbReference type="InParanoid" id="A0A6P8HVX2"/>
<sequence>MIKQLIMVVSFCLLVIPGSDMIICKLNAPSGASNGVWPGSVMVLNCTILQDGPVEYITWKKDGDVLRNTSIVSPGQSLLMWEALKLEDLSDKDDGQYSCVAVKGIHSQEDWYTLNIFAKPHIIPIGLTELELRYGDRFSVTCSASGWPKPNITWTKHGNKYMESSHVLKSPYGLKLQFLFARLTDKGLYACHANNTIGSDLWPVLVKVKPVQFHMRSVKVTTPYKRITVYENQNISLECRASDIDNKHFASFWKHDGKSLTDPERKSKVEVANHLVLWYKIVNVTLKDAGSYTCGVQTDMGEDNQVIGLNVKRRGPPRVSSKNPTIFSKLGSSATLSCTLQYADIADVIMEWTQNHSQWFYTHSRYYNIEHKDPRNGNIIYSLVIRNVTVKDLGCYNCDVKTSLGSCSSTVCLQLKQTKKEIMTIYASSSAGPLWKTTVPVFLVCLVVCVAGFIAGFYARKNRIRRPGFQDNSGPRATDGYQYDVFITFSSKDFLWVKTELIPLIEKHNLNYCIHNRDFQPGKNIVDNMADSVYNSRRILAVLSKNYMSSTFCRGELDMALCRNTLRNDSSLIAIRVDEIEKKRLPKALQGNTFLDYYNDQEKNLWEIRLAKQLALKEEEENTL</sequence>
<keyword evidence="5" id="KW-1114">Inhibition of host interferon signaling pathway by virus</keyword>
<keyword evidence="18" id="KW-1185">Reference proteome</keyword>
<dbReference type="Gene3D" id="2.60.40.10">
    <property type="entry name" value="Immunoglobulins"/>
    <property type="match status" value="4"/>
</dbReference>
<dbReference type="SMART" id="SM00409">
    <property type="entry name" value="IG"/>
    <property type="match status" value="4"/>
</dbReference>
<feature type="domain" description="TIR" evidence="16">
    <location>
        <begin position="481"/>
        <end position="614"/>
    </location>
</feature>
<evidence type="ECO:0000256" key="3">
    <source>
        <dbReference type="ARBA" id="ARBA00022632"/>
    </source>
</evidence>
<comment type="subunit">
    <text evidence="11">Interacts with host IFNA1.</text>
</comment>
<keyword evidence="14" id="KW-1133">Transmembrane helix</keyword>
<evidence type="ECO:0000259" key="17">
    <source>
        <dbReference type="PROSITE" id="PS50835"/>
    </source>
</evidence>
<dbReference type="GO" id="GO:0007165">
    <property type="term" value="P:signal transduction"/>
    <property type="evidence" value="ECO:0007669"/>
    <property type="project" value="InterPro"/>
</dbReference>
<keyword evidence="14" id="KW-0472">Membrane</keyword>
<evidence type="ECO:0000256" key="9">
    <source>
        <dbReference type="ARBA" id="ARBA00023258"/>
    </source>
</evidence>
<evidence type="ECO:0000256" key="12">
    <source>
        <dbReference type="ARBA" id="ARBA00041012"/>
    </source>
</evidence>
<feature type="domain" description="Ig-like" evidence="17">
    <location>
        <begin position="203"/>
        <end position="308"/>
    </location>
</feature>
<dbReference type="KEGG" id="aten:116293493"/>
<dbReference type="Pfam" id="PF07679">
    <property type="entry name" value="I-set"/>
    <property type="match status" value="1"/>
</dbReference>
<evidence type="ECO:0000256" key="13">
    <source>
        <dbReference type="ARBA" id="ARBA00045444"/>
    </source>
</evidence>
<name>A0A6P8HVX2_ACTTE</name>
<evidence type="ECO:0000256" key="2">
    <source>
        <dbReference type="ARBA" id="ARBA00022518"/>
    </source>
</evidence>
<evidence type="ECO:0000313" key="18">
    <source>
        <dbReference type="Proteomes" id="UP000515163"/>
    </source>
</evidence>
<dbReference type="GeneID" id="116293493"/>
<evidence type="ECO:0000313" key="19">
    <source>
        <dbReference type="RefSeq" id="XP_031556785.1"/>
    </source>
</evidence>
<keyword evidence="4" id="KW-0378">Hydrolase</keyword>
<keyword evidence="15" id="KW-0732">Signal</keyword>
<dbReference type="InterPro" id="IPR000157">
    <property type="entry name" value="TIR_dom"/>
</dbReference>
<evidence type="ECO:0000256" key="15">
    <source>
        <dbReference type="SAM" id="SignalP"/>
    </source>
</evidence>
<dbReference type="AlphaFoldDB" id="A0A6P8HVX2"/>
<dbReference type="RefSeq" id="XP_031556785.1">
    <property type="nucleotide sequence ID" value="XM_031700925.1"/>
</dbReference>
<comment type="function">
    <text evidence="13">Counteracts the antiviral effects of host IFN-alpha/beta and key IFN-inducible proteins involved in viral RNA degradation suxh as host OAS1. Acts as a soluble IFN-alpha receptor and thus inhibits the interaction between host IFN-alpha and its receptor.</text>
</comment>
<feature type="signal peptide" evidence="15">
    <location>
        <begin position="1"/>
        <end position="21"/>
    </location>
</feature>
<evidence type="ECO:0000256" key="4">
    <source>
        <dbReference type="ARBA" id="ARBA00022801"/>
    </source>
</evidence>
<keyword evidence="9" id="KW-0922">Interferon antiviral system evasion</keyword>
<dbReference type="SUPFAM" id="SSF52200">
    <property type="entry name" value="Toll/Interleukin receptor TIR domain"/>
    <property type="match status" value="1"/>
</dbReference>
<dbReference type="InterPro" id="IPR035897">
    <property type="entry name" value="Toll_tir_struct_dom_sf"/>
</dbReference>
<evidence type="ECO:0000256" key="11">
    <source>
        <dbReference type="ARBA" id="ARBA00038761"/>
    </source>
</evidence>
<keyword evidence="2" id="KW-0244">Early protein</keyword>
<dbReference type="SMART" id="SM00255">
    <property type="entry name" value="TIR"/>
    <property type="match status" value="1"/>
</dbReference>
<dbReference type="InterPro" id="IPR013151">
    <property type="entry name" value="Immunoglobulin_dom"/>
</dbReference>
<evidence type="ECO:0000256" key="6">
    <source>
        <dbReference type="ARBA" id="ARBA00023027"/>
    </source>
</evidence>
<feature type="domain" description="Ig-like" evidence="17">
    <location>
        <begin position="317"/>
        <end position="414"/>
    </location>
</feature>
<dbReference type="OrthoDB" id="5966846at2759"/>
<evidence type="ECO:0000259" key="16">
    <source>
        <dbReference type="PROSITE" id="PS50104"/>
    </source>
</evidence>
<dbReference type="InterPro" id="IPR015621">
    <property type="entry name" value="IL-1_rcpt_fam"/>
</dbReference>
<dbReference type="Pfam" id="PF13676">
    <property type="entry name" value="TIR_2"/>
    <property type="match status" value="1"/>
</dbReference>
<dbReference type="InterPro" id="IPR013783">
    <property type="entry name" value="Ig-like_fold"/>
</dbReference>
<feature type="domain" description="Ig-like" evidence="17">
    <location>
        <begin position="17"/>
        <end position="115"/>
    </location>
</feature>
<dbReference type="GO" id="GO:0016787">
    <property type="term" value="F:hydrolase activity"/>
    <property type="evidence" value="ECO:0007669"/>
    <property type="project" value="UniProtKB-KW"/>
</dbReference>
<dbReference type="PROSITE" id="PS50835">
    <property type="entry name" value="IG_LIKE"/>
    <property type="match status" value="4"/>
</dbReference>
<comment type="similarity">
    <text evidence="1">Belongs to the interleukin-1 receptor family.</text>
</comment>
<protein>
    <recommendedName>
        <fullName evidence="12">Soluble interferon alpha/beta receptor OPG204</fullName>
    </recommendedName>
</protein>
<evidence type="ECO:0000256" key="14">
    <source>
        <dbReference type="SAM" id="Phobius"/>
    </source>
</evidence>
<feature type="transmembrane region" description="Helical" evidence="14">
    <location>
        <begin position="439"/>
        <end position="459"/>
    </location>
</feature>
<gene>
    <name evidence="19" type="primary">LOC116293493</name>
</gene>
<dbReference type="Proteomes" id="UP000515163">
    <property type="component" value="Unplaced"/>
</dbReference>
<dbReference type="PANTHER" id="PTHR11890">
    <property type="entry name" value="INTERLEUKIN-1 RECEPTOR FAMILY MEMBER"/>
    <property type="match status" value="1"/>
</dbReference>
<evidence type="ECO:0000256" key="5">
    <source>
        <dbReference type="ARBA" id="ARBA00022830"/>
    </source>
</evidence>
<keyword evidence="6" id="KW-0520">NAD</keyword>
<dbReference type="InterPro" id="IPR013098">
    <property type="entry name" value="Ig_I-set"/>
</dbReference>
<keyword evidence="3" id="KW-1090">Inhibition of host innate immune response by virus</keyword>
<keyword evidence="5" id="KW-0899">Viral immunoevasion</keyword>
<evidence type="ECO:0000256" key="10">
    <source>
        <dbReference type="ARBA" id="ARBA00023319"/>
    </source>
</evidence>
<dbReference type="InterPro" id="IPR036179">
    <property type="entry name" value="Ig-like_dom_sf"/>
</dbReference>
<accession>A0A6P8HVX2</accession>
<evidence type="ECO:0000256" key="8">
    <source>
        <dbReference type="ARBA" id="ARBA00023180"/>
    </source>
</evidence>
<dbReference type="SMART" id="SM00408">
    <property type="entry name" value="IGc2"/>
    <property type="match status" value="3"/>
</dbReference>
<dbReference type="InterPro" id="IPR007110">
    <property type="entry name" value="Ig-like_dom"/>
</dbReference>
<evidence type="ECO:0000256" key="1">
    <source>
        <dbReference type="ARBA" id="ARBA00009752"/>
    </source>
</evidence>
<dbReference type="InterPro" id="IPR003599">
    <property type="entry name" value="Ig_sub"/>
</dbReference>
<keyword evidence="10" id="KW-0393">Immunoglobulin domain</keyword>
<feature type="chain" id="PRO_5027703656" description="Soluble interferon alpha/beta receptor OPG204" evidence="15">
    <location>
        <begin position="22"/>
        <end position="624"/>
    </location>
</feature>
<feature type="domain" description="Ig-like" evidence="17">
    <location>
        <begin position="120"/>
        <end position="195"/>
    </location>
</feature>
<dbReference type="Gene3D" id="3.40.50.10140">
    <property type="entry name" value="Toll/interleukin-1 receptor homology (TIR) domain"/>
    <property type="match status" value="1"/>
</dbReference>
<dbReference type="Pfam" id="PF00047">
    <property type="entry name" value="ig"/>
    <property type="match status" value="1"/>
</dbReference>
<organism evidence="18 19">
    <name type="scientific">Actinia tenebrosa</name>
    <name type="common">Australian red waratah sea anemone</name>
    <dbReference type="NCBI Taxonomy" id="6105"/>
    <lineage>
        <taxon>Eukaryota</taxon>
        <taxon>Metazoa</taxon>
        <taxon>Cnidaria</taxon>
        <taxon>Anthozoa</taxon>
        <taxon>Hexacorallia</taxon>
        <taxon>Actiniaria</taxon>
        <taxon>Actiniidae</taxon>
        <taxon>Actinia</taxon>
    </lineage>
</organism>
<dbReference type="InterPro" id="IPR003598">
    <property type="entry name" value="Ig_sub2"/>
</dbReference>
<dbReference type="Pfam" id="PF13927">
    <property type="entry name" value="Ig_3"/>
    <property type="match status" value="1"/>
</dbReference>
<keyword evidence="14" id="KW-0812">Transmembrane</keyword>
<dbReference type="PANTHER" id="PTHR11890:SF44">
    <property type="entry name" value="X-LINKED INTERLEUKIN-1 RECEPTOR ACCESSORY PROTEIN-LIKE 2"/>
    <property type="match status" value="1"/>
</dbReference>
<keyword evidence="5" id="KW-0945">Host-virus interaction</keyword>
<dbReference type="PRINTS" id="PR01537">
    <property type="entry name" value="INTRLKN1R1F"/>
</dbReference>
<evidence type="ECO:0000256" key="7">
    <source>
        <dbReference type="ARBA" id="ARBA00023157"/>
    </source>
</evidence>
<keyword evidence="7" id="KW-1015">Disulfide bond</keyword>
<dbReference type="PROSITE" id="PS50104">
    <property type="entry name" value="TIR"/>
    <property type="match status" value="1"/>
</dbReference>
<dbReference type="SUPFAM" id="SSF48726">
    <property type="entry name" value="Immunoglobulin"/>
    <property type="match status" value="4"/>
</dbReference>
<dbReference type="GO" id="GO:0039502">
    <property type="term" value="P:symbiont-mediated suppression of host type I interferon-mediated signaling pathway"/>
    <property type="evidence" value="ECO:0007669"/>
    <property type="project" value="UniProtKB-KW"/>
</dbReference>
<reference evidence="19" key="1">
    <citation type="submission" date="2025-08" db="UniProtKB">
        <authorList>
            <consortium name="RefSeq"/>
        </authorList>
    </citation>
    <scope>IDENTIFICATION</scope>
    <source>
        <tissue evidence="19">Tentacle</tissue>
    </source>
</reference>
<dbReference type="CDD" id="cd00096">
    <property type="entry name" value="Ig"/>
    <property type="match status" value="1"/>
</dbReference>